<accession>A0A1G6RHT3</accession>
<dbReference type="RefSeq" id="WP_091450823.1">
    <property type="nucleotide sequence ID" value="NZ_FMZZ01000006.1"/>
</dbReference>
<sequence>MANVNDVAAYILRQAGPMSAMKLQKLVYYSQAWHLVWDERPLFDQPIEAWANGPVVPDLYRRHQGQYTLTNWPDGNSTRLSPSEQETVDGVVNAYGKYSAQQLSDLTHREQPWIAARAGLGPTERSRRLISTDAMQEYYSAVASSSEADLV</sequence>
<evidence type="ECO:0000313" key="3">
    <source>
        <dbReference type="Proteomes" id="UP000199501"/>
    </source>
</evidence>
<feature type="domain" description="Antitoxin SocA-like Panacea" evidence="1">
    <location>
        <begin position="23"/>
        <end position="113"/>
    </location>
</feature>
<dbReference type="OrthoDB" id="9799173at2"/>
<name>A0A1G6RHT3_9PSEU</name>
<evidence type="ECO:0000259" key="1">
    <source>
        <dbReference type="Pfam" id="PF13274"/>
    </source>
</evidence>
<gene>
    <name evidence="2" type="ORF">SAMN05216174_106347</name>
</gene>
<dbReference type="InterPro" id="IPR025272">
    <property type="entry name" value="SocA_Panacea"/>
</dbReference>
<dbReference type="AlphaFoldDB" id="A0A1G6RHT3"/>
<proteinExistence type="predicted"/>
<dbReference type="Proteomes" id="UP000199501">
    <property type="component" value="Unassembled WGS sequence"/>
</dbReference>
<keyword evidence="3" id="KW-1185">Reference proteome</keyword>
<protein>
    <submittedName>
        <fullName evidence="2">Uncharacterized phage-associated protein</fullName>
    </submittedName>
</protein>
<reference evidence="3" key="1">
    <citation type="submission" date="2016-10" db="EMBL/GenBank/DDBJ databases">
        <authorList>
            <person name="Varghese N."/>
            <person name="Submissions S."/>
        </authorList>
    </citation>
    <scope>NUCLEOTIDE SEQUENCE [LARGE SCALE GENOMIC DNA]</scope>
    <source>
        <strain evidence="3">IBRC-M 10403</strain>
    </source>
</reference>
<dbReference type="Pfam" id="PF13274">
    <property type="entry name" value="SocA_Panacea"/>
    <property type="match status" value="1"/>
</dbReference>
<dbReference type="EMBL" id="FMZZ01000006">
    <property type="protein sequence ID" value="SDD03904.1"/>
    <property type="molecule type" value="Genomic_DNA"/>
</dbReference>
<organism evidence="2 3">
    <name type="scientific">Actinokineospora iranica</name>
    <dbReference type="NCBI Taxonomy" id="1271860"/>
    <lineage>
        <taxon>Bacteria</taxon>
        <taxon>Bacillati</taxon>
        <taxon>Actinomycetota</taxon>
        <taxon>Actinomycetes</taxon>
        <taxon>Pseudonocardiales</taxon>
        <taxon>Pseudonocardiaceae</taxon>
        <taxon>Actinokineospora</taxon>
    </lineage>
</organism>
<evidence type="ECO:0000313" key="2">
    <source>
        <dbReference type="EMBL" id="SDD03904.1"/>
    </source>
</evidence>